<accession>A0AAI9MX80</accession>
<evidence type="ECO:0000313" key="2">
    <source>
        <dbReference type="EMBL" id="EMP9433171.1"/>
    </source>
</evidence>
<dbReference type="Pfam" id="PF01323">
    <property type="entry name" value="DSBA"/>
    <property type="match status" value="1"/>
</dbReference>
<evidence type="ECO:0000259" key="1">
    <source>
        <dbReference type="Pfam" id="PF01323"/>
    </source>
</evidence>
<dbReference type="Gene3D" id="3.40.30.10">
    <property type="entry name" value="Glutaredoxin"/>
    <property type="match status" value="1"/>
</dbReference>
<dbReference type="GO" id="GO:0016491">
    <property type="term" value="F:oxidoreductase activity"/>
    <property type="evidence" value="ECO:0007669"/>
    <property type="project" value="InterPro"/>
</dbReference>
<dbReference type="PANTHER" id="PTHR13887:SF51">
    <property type="entry name" value="DSBA FAMILY PROTEIN"/>
    <property type="match status" value="1"/>
</dbReference>
<reference evidence="2" key="1">
    <citation type="submission" date="2024-02" db="EMBL/GenBank/DDBJ databases">
        <authorList>
            <consortium name="Clinical and Environmental Microbiology Branch: Whole genome sequencing antimicrobial resistance pathogens in the healthcare setting"/>
        </authorList>
    </citation>
    <scope>NUCLEOTIDE SEQUENCE</scope>
    <source>
        <strain evidence="2">2020GO-00142</strain>
    </source>
</reference>
<dbReference type="CDD" id="cd03025">
    <property type="entry name" value="DsbA_FrnE_like"/>
    <property type="match status" value="1"/>
</dbReference>
<dbReference type="InterPro" id="IPR001853">
    <property type="entry name" value="DSBA-like_thioredoxin_dom"/>
</dbReference>
<proteinExistence type="predicted"/>
<dbReference type="PANTHER" id="PTHR13887">
    <property type="entry name" value="GLUTATHIONE S-TRANSFERASE KAPPA"/>
    <property type="match status" value="1"/>
</dbReference>
<dbReference type="EMBL" id="AAZDVE040000015">
    <property type="protein sequence ID" value="EMP9433171.1"/>
    <property type="molecule type" value="Genomic_DNA"/>
</dbReference>
<feature type="domain" description="DSBA-like thioredoxin" evidence="1">
    <location>
        <begin position="10"/>
        <end position="184"/>
    </location>
</feature>
<dbReference type="AlphaFoldDB" id="A0AAI9MX80"/>
<gene>
    <name evidence="2" type="ORF">JRA39_002227</name>
</gene>
<protein>
    <submittedName>
        <fullName evidence="2">DsbA family protein</fullName>
    </submittedName>
</protein>
<organism evidence="2">
    <name type="scientific">Providencia stuartii</name>
    <dbReference type="NCBI Taxonomy" id="588"/>
    <lineage>
        <taxon>Bacteria</taxon>
        <taxon>Pseudomonadati</taxon>
        <taxon>Pseudomonadota</taxon>
        <taxon>Gammaproteobacteria</taxon>
        <taxon>Enterobacterales</taxon>
        <taxon>Morganellaceae</taxon>
        <taxon>Providencia</taxon>
    </lineage>
</organism>
<comment type="caution">
    <text evidence="2">The sequence shown here is derived from an EMBL/GenBank/DDBJ whole genome shotgun (WGS) entry which is preliminary data.</text>
</comment>
<dbReference type="SUPFAM" id="SSF52833">
    <property type="entry name" value="Thioredoxin-like"/>
    <property type="match status" value="1"/>
</dbReference>
<name>A0AAI9MX80_PROST</name>
<dbReference type="InterPro" id="IPR036249">
    <property type="entry name" value="Thioredoxin-like_sf"/>
</dbReference>
<sequence>MNKITLHYIYDPLCGWCYGASPLIQIANTHPDIALALHGGGMLAGTSRLQMDSQFREHIIQSDKRIAAMTGQTFGEGYLAMLHEPDLILDSAPPLLAILAAEKQHQALAMLQAVQQAHYISGRHISDPKILSEIAREIGLDTTQYLSDYAQFTGEKLHCHIQHSRQLLTQSNSSGFPTLLIKQSDKWLRIPLQNYLGEPKKWQHFLDSLVAENQ</sequence>
<dbReference type="RefSeq" id="WP_154623972.1">
    <property type="nucleotide sequence ID" value="NZ_CP119540.1"/>
</dbReference>